<dbReference type="InterPro" id="IPR001611">
    <property type="entry name" value="Leu-rich_rpt"/>
</dbReference>
<feature type="coiled-coil region" evidence="1">
    <location>
        <begin position="945"/>
        <end position="977"/>
    </location>
</feature>
<accession>A0AAJ5TCP8</accession>
<evidence type="ECO:0000313" key="4">
    <source>
        <dbReference type="EMBL" id="VEU61860.1"/>
    </source>
</evidence>
<dbReference type="Gene3D" id="3.40.50.1110">
    <property type="entry name" value="SGNH hydrolase"/>
    <property type="match status" value="1"/>
</dbReference>
<reference evidence="4 5" key="1">
    <citation type="submission" date="2019-01" db="EMBL/GenBank/DDBJ databases">
        <authorList>
            <consortium name="Pathogen Informatics"/>
        </authorList>
    </citation>
    <scope>NUCLEOTIDE SEQUENCE [LARGE SCALE GENOMIC DNA]</scope>
    <source>
        <strain evidence="4 5">NCTC10125</strain>
    </source>
</reference>
<dbReference type="Proteomes" id="UP000289629">
    <property type="component" value="Chromosome"/>
</dbReference>
<sequence>MKRKLPKPDFLKAFKIFLSFSTLTAAAIGASLIGLKNRDKNDLTNNSATNHSSDINQPILNEINYLALGDSISAGFNWDYSFDFRGSISRSAQIKGLSYPAFFADFIQKIRPNAIKSFDNLALSWTTITDWLYLLEPGNAKFENFDKMHFNFNYELDKLTKSPYGQQIRDVFGNFSAKNYPKLKKKIQNANLLTLSLGANDLMESIDFRIVAKPSQKTATKAEAAFEFIQVIEAALEKISKNLQSFVQKIREINPNLQIVLLGYNVLFSQSIKFFEKLLMNELGLPENYTVLTLKKLNETIKKVAKKQKVHFVDLYNEKTWMEKTNKFAKNEFDIHPSTKGYKKMAQDLLFKLAFEQDPEFKSEFVKKLNWNKDYLEKDQDTYRRILNIGSNLEIYKALSIDDSVEKFIAQKSKIEQISTAEIEKAKDPQLAILSRIWYETSFGTFLDRFLRSNVQINDRLKKMLNDFWLQNAKNNPSFSDILHKVLQSDFFLEIIERFQNYINDVTINQNWEKATISGLISFVFTGFSEKKLINVLKDVVSSDFASKNSGKIKEILFASIFGQSAIQDLLIDNAIGIPAEHKNDLKIIFTFESTRKLFSEIISDFILESKDYEGVKNFEDVLKIFLTHPQNYENIVKFAKSFIAESLKHRESVSFLVKILNENFKLNLEKDDQNSLISLLLSVSDIIIRTKTWEKLNDTGAKSFLKFIKSSDFRQSSQKISTIFANQIQATYATFFKKPGNLLDLFHELLTFDLSNNQIESLKKLLTKFYPIVNKFELSNFIDNSTPNYSNFSLFFNSIRDFLGENSFNVLSKVVNFAINDFLVNRSSYKQIDNLSRFGFQFLANNLPKIEENIYDYLAKNLSDENFIQNFSNLISKSLRSEGLSQKTVETFSKILQLIFEDFQKKYQFWKNNKTSNSTNLIFEFVRGALASFKIFTTQNFDQYYQLKTNLERAEKDKKDLEIKLYKQKIADLDANLSFANFWSFFLNNFFTNDKIYLLLKELVNLNFKEKIGSQDLILFFKDLFSQNFLHTQLVDKLKSNPFFSQEKVVESLLDLLGNFFQSEQVEKLLAKFVDHFFSKEEFDKAADFSTFITNFLKENSDLIEEVFSLFLGDSKTWDSLSTFLKTILEASKVNLSEESIQTILTLVRDIFTKWKESTLSFKDGQKVQSPLTIQALIRILFDSISDSSSSKKSIFERLLDSFSVDIANTYYQGDQDESTTENQKSKINQEHITKLFAEVARTNAIFEQIKAGLTNIPKDYFDNILPILNSFLNSPALSNLFDSYFKIVAKAKINKPLTNFSLIKTLFEKHYFTRIIGEFITKLDESTNLGENVAALAAKVFGTNFEKNEFLPFFKLIKEIILNNIENYYKTDENIENIVPNETNLVNVSESVKNSEIITTPFSETSENSSVSQGTESTQTANQTEKSAIYSKENALLTKLVSVVSNLTSGKFSLETFNLLLEKEIGTEEFIIELIKQVSSVYNKISETERDNLWNIIVKIFNSSFFKDKISLLNIGDVSSFSLFSNLSTEKKQKIEPLLKKVLLEFLPKPINKILIFRLLDYMNKNSALFKEVKTFSALLTKFLSDESNNNANNSQSNSQKESNSEFLKSYLWSVVDFLIKNNEFADLAADIIAVYLKLNLDNNENLTKDKIEKPREIITKFLKDFINLGLENPLLSGILDQIVQSIKTLDPSQKSASFFSAIFSKLDLAKLVNLDLVVKIEPKIGEDDSTGQSSSDQKDLIDEKKLTLKTPTNQKISTKSLADFFDLLFLASSKWDKTKENEASPILKELNHITYTGISFESIFKSNKKDPQLEAISKLFHRIWYSEKNSSKITIDNFKKSSKGRLLYRLVLILLFYTYESRISKHWARSTAFYGGLLSSYTASEIIRASLQNGEQANRNKTKDNDYKTFIDKVIGDPTKPKSGWWQIWTSYYSSSDVKLNDMLTMIYYNQEKNRFSAETGQEKLRDQVLEQIRQGTYPDNYESPTKK</sequence>
<dbReference type="InterPro" id="IPR016024">
    <property type="entry name" value="ARM-type_fold"/>
</dbReference>
<evidence type="ECO:0000256" key="2">
    <source>
        <dbReference type="SAM" id="MobiDB-lite"/>
    </source>
</evidence>
<dbReference type="GO" id="GO:0004622">
    <property type="term" value="F:phosphatidylcholine lysophospholipase activity"/>
    <property type="evidence" value="ECO:0007669"/>
    <property type="project" value="TreeGrafter"/>
</dbReference>
<dbReference type="SUPFAM" id="SSF48371">
    <property type="entry name" value="ARM repeat"/>
    <property type="match status" value="1"/>
</dbReference>
<evidence type="ECO:0000256" key="1">
    <source>
        <dbReference type="SAM" id="Coils"/>
    </source>
</evidence>
<dbReference type="RefSeq" id="WP_197722420.1">
    <property type="nucleotide sequence ID" value="NZ_CP007229.1"/>
</dbReference>
<dbReference type="Pfam" id="PF13472">
    <property type="entry name" value="Lipase_GDSL_2"/>
    <property type="match status" value="1"/>
</dbReference>
<dbReference type="InterPro" id="IPR013830">
    <property type="entry name" value="SGNH_hydro"/>
</dbReference>
<keyword evidence="1" id="KW-0175">Coiled coil</keyword>
<protein>
    <submittedName>
        <fullName evidence="4">GDSL-like Lipase/Acylhydrolase</fullName>
    </submittedName>
</protein>
<dbReference type="PANTHER" id="PTHR30383">
    <property type="entry name" value="THIOESTERASE 1/PROTEASE 1/LYSOPHOSPHOLIPASE L1"/>
    <property type="match status" value="1"/>
</dbReference>
<dbReference type="EMBL" id="LR214971">
    <property type="protein sequence ID" value="VEU61860.1"/>
    <property type="molecule type" value="Genomic_DNA"/>
</dbReference>
<dbReference type="CDD" id="cd00229">
    <property type="entry name" value="SGNH_hydrolase"/>
    <property type="match status" value="1"/>
</dbReference>
<proteinExistence type="predicted"/>
<evidence type="ECO:0000259" key="3">
    <source>
        <dbReference type="Pfam" id="PF13472"/>
    </source>
</evidence>
<organism evidence="4 5">
    <name type="scientific">Mesomycoplasma dispar</name>
    <dbReference type="NCBI Taxonomy" id="86660"/>
    <lineage>
        <taxon>Bacteria</taxon>
        <taxon>Bacillati</taxon>
        <taxon>Mycoplasmatota</taxon>
        <taxon>Mycoplasmoidales</taxon>
        <taxon>Metamycoplasmataceae</taxon>
        <taxon>Mesomycoplasma</taxon>
    </lineage>
</organism>
<feature type="region of interest" description="Disordered" evidence="2">
    <location>
        <begin position="1405"/>
        <end position="1426"/>
    </location>
</feature>
<dbReference type="PROSITE" id="PS51450">
    <property type="entry name" value="LRR"/>
    <property type="match status" value="1"/>
</dbReference>
<dbReference type="InterPro" id="IPR051532">
    <property type="entry name" value="Ester_Hydrolysis_Enzymes"/>
</dbReference>
<evidence type="ECO:0000313" key="5">
    <source>
        <dbReference type="Proteomes" id="UP000289629"/>
    </source>
</evidence>
<name>A0AAJ5TCP8_9BACT</name>
<dbReference type="SUPFAM" id="SSF52266">
    <property type="entry name" value="SGNH hydrolase"/>
    <property type="match status" value="1"/>
</dbReference>
<dbReference type="InterPro" id="IPR036514">
    <property type="entry name" value="SGNH_hydro_sf"/>
</dbReference>
<dbReference type="PANTHER" id="PTHR30383:SF5">
    <property type="entry name" value="SGNH HYDROLASE-TYPE ESTERASE DOMAIN-CONTAINING PROTEIN"/>
    <property type="match status" value="1"/>
</dbReference>
<feature type="domain" description="SGNH hydrolase-type esterase" evidence="3">
    <location>
        <begin position="67"/>
        <end position="343"/>
    </location>
</feature>
<gene>
    <name evidence="4" type="ORF">NCTC10125_00430</name>
</gene>